<dbReference type="InterPro" id="IPR010982">
    <property type="entry name" value="Lambda_DNA-bd_dom_sf"/>
</dbReference>
<sequence length="195" mass="20679">MGAADLVRETREDAGLSRSALAARAGVPTSTVSRIEDGSTDPTLTMLARLIAAAGRHLSVSATAQQADSTRPAIEVLNQAYMPDPQGRKVNWARLRGFLDQIAAHRELAAEAIETPPPRSGDAAFDALLAGIAEKVADDAGIPRPRWTKTVPPSPTPWVAPGTPTRVARARANAPAQLAARNIWLAARDLWRDAA</sequence>
<accession>A0ABN2F2D7</accession>
<evidence type="ECO:0000259" key="1">
    <source>
        <dbReference type="PROSITE" id="PS50943"/>
    </source>
</evidence>
<keyword evidence="3" id="KW-1185">Reference proteome</keyword>
<dbReference type="Proteomes" id="UP001501319">
    <property type="component" value="Unassembled WGS sequence"/>
</dbReference>
<reference evidence="2 3" key="1">
    <citation type="journal article" date="2019" name="Int. J. Syst. Evol. Microbiol.">
        <title>The Global Catalogue of Microorganisms (GCM) 10K type strain sequencing project: providing services to taxonomists for standard genome sequencing and annotation.</title>
        <authorList>
            <consortium name="The Broad Institute Genomics Platform"/>
            <consortium name="The Broad Institute Genome Sequencing Center for Infectious Disease"/>
            <person name="Wu L."/>
            <person name="Ma J."/>
        </authorList>
    </citation>
    <scope>NUCLEOTIDE SEQUENCE [LARGE SCALE GENOMIC DNA]</scope>
    <source>
        <strain evidence="2 3">JCM 14306</strain>
    </source>
</reference>
<evidence type="ECO:0000313" key="2">
    <source>
        <dbReference type="EMBL" id="GAA1627240.1"/>
    </source>
</evidence>
<proteinExistence type="predicted"/>
<dbReference type="EMBL" id="BAAANE010000004">
    <property type="protein sequence ID" value="GAA1627240.1"/>
    <property type="molecule type" value="Genomic_DNA"/>
</dbReference>
<gene>
    <name evidence="2" type="ORF">GCM10009744_13770</name>
</gene>
<name>A0ABN2F2D7_9ACTN</name>
<organism evidence="2 3">
    <name type="scientific">Kribbella alba</name>
    <dbReference type="NCBI Taxonomy" id="190197"/>
    <lineage>
        <taxon>Bacteria</taxon>
        <taxon>Bacillati</taxon>
        <taxon>Actinomycetota</taxon>
        <taxon>Actinomycetes</taxon>
        <taxon>Propionibacteriales</taxon>
        <taxon>Kribbellaceae</taxon>
        <taxon>Kribbella</taxon>
    </lineage>
</organism>
<dbReference type="Pfam" id="PF13560">
    <property type="entry name" value="HTH_31"/>
    <property type="match status" value="1"/>
</dbReference>
<evidence type="ECO:0000313" key="3">
    <source>
        <dbReference type="Proteomes" id="UP001501319"/>
    </source>
</evidence>
<protein>
    <recommendedName>
        <fullName evidence="1">HTH cro/C1-type domain-containing protein</fullName>
    </recommendedName>
</protein>
<dbReference type="Gene3D" id="1.10.260.40">
    <property type="entry name" value="lambda repressor-like DNA-binding domains"/>
    <property type="match status" value="1"/>
</dbReference>
<dbReference type="RefSeq" id="WP_344109943.1">
    <property type="nucleotide sequence ID" value="NZ_BAAANE010000004.1"/>
</dbReference>
<comment type="caution">
    <text evidence="2">The sequence shown here is derived from an EMBL/GenBank/DDBJ whole genome shotgun (WGS) entry which is preliminary data.</text>
</comment>
<dbReference type="SMART" id="SM00530">
    <property type="entry name" value="HTH_XRE"/>
    <property type="match status" value="1"/>
</dbReference>
<dbReference type="SUPFAM" id="SSF47413">
    <property type="entry name" value="lambda repressor-like DNA-binding domains"/>
    <property type="match status" value="1"/>
</dbReference>
<dbReference type="PROSITE" id="PS50943">
    <property type="entry name" value="HTH_CROC1"/>
    <property type="match status" value="1"/>
</dbReference>
<feature type="domain" description="HTH cro/C1-type" evidence="1">
    <location>
        <begin position="7"/>
        <end position="61"/>
    </location>
</feature>
<dbReference type="InterPro" id="IPR001387">
    <property type="entry name" value="Cro/C1-type_HTH"/>
</dbReference>
<dbReference type="CDD" id="cd00093">
    <property type="entry name" value="HTH_XRE"/>
    <property type="match status" value="1"/>
</dbReference>